<dbReference type="AlphaFoldDB" id="A0AAV5GKL8"/>
<name>A0AAV5GKL8_9BASI</name>
<evidence type="ECO:0000313" key="2">
    <source>
        <dbReference type="Proteomes" id="UP001342314"/>
    </source>
</evidence>
<dbReference type="EMBL" id="BQKY01000013">
    <property type="protein sequence ID" value="GJN93155.1"/>
    <property type="molecule type" value="Genomic_DNA"/>
</dbReference>
<dbReference type="Proteomes" id="UP001342314">
    <property type="component" value="Unassembled WGS sequence"/>
</dbReference>
<gene>
    <name evidence="1" type="ORF">Rhopal_006202-T1</name>
</gene>
<comment type="caution">
    <text evidence="1">The sequence shown here is derived from an EMBL/GenBank/DDBJ whole genome shotgun (WGS) entry which is preliminary data.</text>
</comment>
<accession>A0AAV5GKL8</accession>
<reference evidence="1 2" key="1">
    <citation type="submission" date="2021-12" db="EMBL/GenBank/DDBJ databases">
        <title>High titer production of polyol ester of fatty acids by Rhodotorula paludigena BS15 towards product separation-free biomass refinery.</title>
        <authorList>
            <person name="Mano J."/>
            <person name="Ono H."/>
            <person name="Tanaka T."/>
            <person name="Naito K."/>
            <person name="Sushida H."/>
            <person name="Ike M."/>
            <person name="Tokuyasu K."/>
            <person name="Kitaoka M."/>
        </authorList>
    </citation>
    <scope>NUCLEOTIDE SEQUENCE [LARGE SCALE GENOMIC DNA]</scope>
    <source>
        <strain evidence="1 2">BS15</strain>
    </source>
</reference>
<evidence type="ECO:0000313" key="1">
    <source>
        <dbReference type="EMBL" id="GJN93155.1"/>
    </source>
</evidence>
<proteinExistence type="predicted"/>
<evidence type="ECO:0008006" key="3">
    <source>
        <dbReference type="Google" id="ProtNLM"/>
    </source>
</evidence>
<protein>
    <recommendedName>
        <fullName evidence="3">HNH nuclease domain-containing protein</fullName>
    </recommendedName>
</protein>
<keyword evidence="2" id="KW-1185">Reference proteome</keyword>
<sequence length="475" mass="52884">MTSDEPAAQGKAYTLPLAGAARSAEEAGLIDSLLATWISWVASSESDDLRYSRAVLHRDNIPAGKVLIVRSRYRSDAHPFQSPLDELAHDFRQLGLSGLLTVCSLREHTKLLASAALTLDGGRFKTGSVSSLHTSDCSTRNGSDAEDDAPAEFKPYIYQKDIPALQSRIIKAQLRSLLTNADLDSRKLEEEAHIMPKRPGAMPLLFSMKMLMLRSLRVYAPDFQLNNSENIFLLDNTFHQAFDLDWLVIIPHRPFLEKVLSRLTSLDKCGSAEGGGNEEGAHSRVEIKTGLHDLLDDIAEPYKLSQLPYNVYALRPSNLRKIAINEFPILDFVEDLDDVEQPETFLARSDGRFHGRYGTPLSPRVFSRTDGQANPIAFILNAANKVIAALQDEAYVLPSGIESDLCLCASIWYHPIKNAPPHRDTFLTALAAATFENARLHRRYKRKKTKQARSYSTSTIVPLERGVVGSELRML</sequence>
<organism evidence="1 2">
    <name type="scientific">Rhodotorula paludigena</name>
    <dbReference type="NCBI Taxonomy" id="86838"/>
    <lineage>
        <taxon>Eukaryota</taxon>
        <taxon>Fungi</taxon>
        <taxon>Dikarya</taxon>
        <taxon>Basidiomycota</taxon>
        <taxon>Pucciniomycotina</taxon>
        <taxon>Microbotryomycetes</taxon>
        <taxon>Sporidiobolales</taxon>
        <taxon>Sporidiobolaceae</taxon>
        <taxon>Rhodotorula</taxon>
    </lineage>
</organism>